<feature type="domain" description="Chromo" evidence="2">
    <location>
        <begin position="792"/>
        <end position="846"/>
    </location>
</feature>
<keyword evidence="4" id="KW-0808">Transferase</keyword>
<name>A0A225VN09_9STRA</name>
<dbReference type="InterPro" id="IPR023780">
    <property type="entry name" value="Chromo_domain"/>
</dbReference>
<comment type="caution">
    <text evidence="4">The sequence shown here is derived from an EMBL/GenBank/DDBJ whole genome shotgun (WGS) entry which is preliminary data.</text>
</comment>
<evidence type="ECO:0000259" key="3">
    <source>
        <dbReference type="PROSITE" id="PS50994"/>
    </source>
</evidence>
<dbReference type="PANTHER" id="PTHR37984">
    <property type="entry name" value="PROTEIN CBG26694"/>
    <property type="match status" value="1"/>
</dbReference>
<dbReference type="Pfam" id="PF17919">
    <property type="entry name" value="RT_RNaseH_2"/>
    <property type="match status" value="1"/>
</dbReference>
<dbReference type="EMBL" id="NBNE01004091">
    <property type="protein sequence ID" value="OWZ06147.1"/>
    <property type="molecule type" value="Genomic_DNA"/>
</dbReference>
<gene>
    <name evidence="4" type="ORF">PHMEG_00021643</name>
</gene>
<sequence>MATTPILRHFDPDRKTTVVVYASDWAILGALMQEYNQIYYPLTFASRTLKSNELNYGIAEKEVLALLRILDLNYNALVGRPIRVLTRHSTSTALQGRLGQWAALLSSWTLEITKCVKGEDEVLGALAASITPRSEVDKTLISIAPKKEPRGKIQAPIPTIRRDEELYVVSFDGSARVKRGGGAYSAIVWKLPECCPKGESGYSEGLTVNEAQYHGLLLCLDLLEGLDPQRLVICGDSNLVIRQVQSEIDCKAPGLTLLRQRALDRLRTWPDHELLHVDLASLSTADSLASDALQRQCGIEIESDAEIQELLTLNRLDEVLIVKVEEEIVRVSAVTTRSKARSGVRVGSDPDALREEGVRELRIERIRQVVDMGLKKYLIGEIRDLTQEEARMFGFIAMNYEVDQRDLLFYCPTSKEAAADRDKLMRLGVIKGSVAPMIGSVITSTGERYVGEYVDCETGKGSPRIQGESPGNLRATYPFQIIAMDHIPSLPRSFNGNTELLIFVDLFSEYVITKASASRSAQTIAETYEECVFRRFGASEVIRHDREPGFMSDFFKSFNRILGQRQRATMAYRPQANGSAERMVQTNTRALKMYVEALDQRDWDEYAERLTFAINTARDQIRGETPFYMIHGWDPRSTLEAMIPVRSTRKHDRDPRRWRYRMQKYYQQAREQVNQRLRETIADRADTHNDLARPHPVESGSRIECVKVMQKSWQHGPFRVAEKIGEYAVRLEIAGSAYSIVPEVHVSKIKLIKIFPDRPVIRQNGSEQDRVDFDEALLPEDSWNQDRDPDEYEVERISDMRTGKRTRYGLIDREFLVHWRGYEDPTWIDEGDLNCGALLYEFLRDRANLNRFGVMQ</sequence>
<reference evidence="5" key="1">
    <citation type="submission" date="2017-03" db="EMBL/GenBank/DDBJ databases">
        <title>Phytopthora megakarya and P. palmivora, two closely related causual agents of cacao black pod achieved similar genome size and gene model numbers by different mechanisms.</title>
        <authorList>
            <person name="Ali S."/>
            <person name="Shao J."/>
            <person name="Larry D.J."/>
            <person name="Kronmiller B."/>
            <person name="Shen D."/>
            <person name="Strem M.D."/>
            <person name="Melnick R.L."/>
            <person name="Guiltinan M.J."/>
            <person name="Tyler B.M."/>
            <person name="Meinhardt L.W."/>
            <person name="Bailey B.A."/>
        </authorList>
    </citation>
    <scope>NUCLEOTIDE SEQUENCE [LARGE SCALE GENOMIC DNA]</scope>
    <source>
        <strain evidence="5">zdho120</strain>
    </source>
</reference>
<dbReference type="Gene3D" id="3.30.420.10">
    <property type="entry name" value="Ribonuclease H-like superfamily/Ribonuclease H"/>
    <property type="match status" value="2"/>
</dbReference>
<dbReference type="CDD" id="cd00024">
    <property type="entry name" value="CD_CSD"/>
    <property type="match status" value="1"/>
</dbReference>
<dbReference type="InterPro" id="IPR001584">
    <property type="entry name" value="Integrase_cat-core"/>
</dbReference>
<keyword evidence="5" id="KW-1185">Reference proteome</keyword>
<keyword evidence="4" id="KW-0695">RNA-directed DNA polymerase</keyword>
<dbReference type="InterPro" id="IPR043502">
    <property type="entry name" value="DNA/RNA_pol_sf"/>
</dbReference>
<evidence type="ECO:0000259" key="2">
    <source>
        <dbReference type="PROSITE" id="PS50013"/>
    </source>
</evidence>
<dbReference type="InterPro" id="IPR016197">
    <property type="entry name" value="Chromo-like_dom_sf"/>
</dbReference>
<dbReference type="SUPFAM" id="SSF56672">
    <property type="entry name" value="DNA/RNA polymerases"/>
    <property type="match status" value="1"/>
</dbReference>
<dbReference type="GO" id="GO:0015074">
    <property type="term" value="P:DNA integration"/>
    <property type="evidence" value="ECO:0007669"/>
    <property type="project" value="InterPro"/>
</dbReference>
<evidence type="ECO:0000313" key="5">
    <source>
        <dbReference type="Proteomes" id="UP000198211"/>
    </source>
</evidence>
<evidence type="ECO:0000256" key="1">
    <source>
        <dbReference type="ARBA" id="ARBA00023268"/>
    </source>
</evidence>
<dbReference type="SUPFAM" id="SSF53098">
    <property type="entry name" value="Ribonuclease H-like"/>
    <property type="match status" value="2"/>
</dbReference>
<dbReference type="SUPFAM" id="SSF54160">
    <property type="entry name" value="Chromo domain-like"/>
    <property type="match status" value="1"/>
</dbReference>
<dbReference type="InterPro" id="IPR012337">
    <property type="entry name" value="RNaseH-like_sf"/>
</dbReference>
<dbReference type="InterPro" id="IPR000953">
    <property type="entry name" value="Chromo/chromo_shadow_dom"/>
</dbReference>
<dbReference type="InterPro" id="IPR036397">
    <property type="entry name" value="RNaseH_sf"/>
</dbReference>
<organism evidence="4 5">
    <name type="scientific">Phytophthora megakarya</name>
    <dbReference type="NCBI Taxonomy" id="4795"/>
    <lineage>
        <taxon>Eukaryota</taxon>
        <taxon>Sar</taxon>
        <taxon>Stramenopiles</taxon>
        <taxon>Oomycota</taxon>
        <taxon>Peronosporomycetes</taxon>
        <taxon>Peronosporales</taxon>
        <taxon>Peronosporaceae</taxon>
        <taxon>Phytophthora</taxon>
    </lineage>
</organism>
<dbReference type="OrthoDB" id="6819429at2759"/>
<dbReference type="InterPro" id="IPR041577">
    <property type="entry name" value="RT_RNaseH_2"/>
</dbReference>
<dbReference type="Pfam" id="PF00385">
    <property type="entry name" value="Chromo"/>
    <property type="match status" value="1"/>
</dbReference>
<dbReference type="SMART" id="SM00298">
    <property type="entry name" value="CHROMO"/>
    <property type="match status" value="1"/>
</dbReference>
<evidence type="ECO:0000313" key="4">
    <source>
        <dbReference type="EMBL" id="OWZ06147.1"/>
    </source>
</evidence>
<dbReference type="Proteomes" id="UP000198211">
    <property type="component" value="Unassembled WGS sequence"/>
</dbReference>
<dbReference type="Gene3D" id="2.40.50.40">
    <property type="match status" value="1"/>
</dbReference>
<dbReference type="PROSITE" id="PS50994">
    <property type="entry name" value="INTEGRASE"/>
    <property type="match status" value="1"/>
</dbReference>
<accession>A0A225VN09</accession>
<dbReference type="AlphaFoldDB" id="A0A225VN09"/>
<protein>
    <submittedName>
        <fullName evidence="4">Reverse transcriptase</fullName>
    </submittedName>
</protein>
<keyword evidence="4" id="KW-0548">Nucleotidyltransferase</keyword>
<proteinExistence type="predicted"/>
<keyword evidence="1" id="KW-0511">Multifunctional enzyme</keyword>
<dbReference type="PANTHER" id="PTHR37984:SF5">
    <property type="entry name" value="PROTEIN NYNRIN-LIKE"/>
    <property type="match status" value="1"/>
</dbReference>
<dbReference type="GO" id="GO:0003676">
    <property type="term" value="F:nucleic acid binding"/>
    <property type="evidence" value="ECO:0007669"/>
    <property type="project" value="InterPro"/>
</dbReference>
<dbReference type="InterPro" id="IPR050951">
    <property type="entry name" value="Retrovirus_Pol_polyprotein"/>
</dbReference>
<dbReference type="PROSITE" id="PS50013">
    <property type="entry name" value="CHROMO_2"/>
    <property type="match status" value="1"/>
</dbReference>
<feature type="domain" description="Integrase catalytic" evidence="3">
    <location>
        <begin position="474"/>
        <end position="634"/>
    </location>
</feature>
<dbReference type="GO" id="GO:0003964">
    <property type="term" value="F:RNA-directed DNA polymerase activity"/>
    <property type="evidence" value="ECO:0007669"/>
    <property type="project" value="UniProtKB-KW"/>
</dbReference>